<evidence type="ECO:0000256" key="2">
    <source>
        <dbReference type="ARBA" id="ARBA00022603"/>
    </source>
</evidence>
<dbReference type="AlphaFoldDB" id="A0A174M612"/>
<evidence type="ECO:0000313" key="9">
    <source>
        <dbReference type="EMBL" id="OUP69643.1"/>
    </source>
</evidence>
<dbReference type="GO" id="GO:0046872">
    <property type="term" value="F:metal ion binding"/>
    <property type="evidence" value="ECO:0007669"/>
    <property type="project" value="UniProtKB-KW"/>
</dbReference>
<dbReference type="GO" id="GO:0046653">
    <property type="term" value="P:tetrahydrofolate metabolic process"/>
    <property type="evidence" value="ECO:0007669"/>
    <property type="project" value="TreeGrafter"/>
</dbReference>
<reference evidence="9" key="3">
    <citation type="journal article" date="2018" name="BMC Genomics">
        <title>Whole genome sequencing and function prediction of 133 gut anaerobes isolated from chicken caecum in pure cultures.</title>
        <authorList>
            <person name="Medvecky M."/>
            <person name="Cejkova D."/>
            <person name="Polansky O."/>
            <person name="Karasova D."/>
            <person name="Kubasova T."/>
            <person name="Cizek A."/>
            <person name="Rychlik I."/>
        </authorList>
    </citation>
    <scope>NUCLEOTIDE SEQUENCE</scope>
    <source>
        <strain evidence="9">An175</strain>
    </source>
</reference>
<dbReference type="GO" id="GO:0008705">
    <property type="term" value="F:methionine synthase activity"/>
    <property type="evidence" value="ECO:0007669"/>
    <property type="project" value="TreeGrafter"/>
</dbReference>
<keyword evidence="4 8" id="KW-0808">Transferase</keyword>
<comment type="similarity">
    <text evidence="1">Belongs to the vitamin-B12 dependent methionine synthase family.</text>
</comment>
<dbReference type="PROSITE" id="PS50972">
    <property type="entry name" value="PTERIN_BINDING"/>
    <property type="match status" value="1"/>
</dbReference>
<evidence type="ECO:0000256" key="5">
    <source>
        <dbReference type="ARBA" id="ARBA00022723"/>
    </source>
</evidence>
<dbReference type="EMBL" id="CZBE01000002">
    <property type="protein sequence ID" value="CUP30611.1"/>
    <property type="molecule type" value="Genomic_DNA"/>
</dbReference>
<dbReference type="InterPro" id="IPR050554">
    <property type="entry name" value="Met_Synthase/Corrinoid"/>
</dbReference>
<dbReference type="GO" id="GO:0032259">
    <property type="term" value="P:methylation"/>
    <property type="evidence" value="ECO:0007669"/>
    <property type="project" value="UniProtKB-KW"/>
</dbReference>
<evidence type="ECO:0000259" key="7">
    <source>
        <dbReference type="PROSITE" id="PS50972"/>
    </source>
</evidence>
<keyword evidence="6" id="KW-0170">Cobalt</keyword>
<keyword evidence="2 8" id="KW-0489">Methyltransferase</keyword>
<evidence type="ECO:0000313" key="8">
    <source>
        <dbReference type="EMBL" id="CUP30611.1"/>
    </source>
</evidence>
<evidence type="ECO:0000256" key="1">
    <source>
        <dbReference type="ARBA" id="ARBA00010398"/>
    </source>
</evidence>
<dbReference type="InterPro" id="IPR011005">
    <property type="entry name" value="Dihydropteroate_synth-like_sf"/>
</dbReference>
<dbReference type="PANTHER" id="PTHR45833:SF1">
    <property type="entry name" value="METHIONINE SYNTHASE"/>
    <property type="match status" value="1"/>
</dbReference>
<dbReference type="PANTHER" id="PTHR45833">
    <property type="entry name" value="METHIONINE SYNTHASE"/>
    <property type="match status" value="1"/>
</dbReference>
<dbReference type="GO" id="GO:0005829">
    <property type="term" value="C:cytosol"/>
    <property type="evidence" value="ECO:0007669"/>
    <property type="project" value="TreeGrafter"/>
</dbReference>
<accession>A0A174M612</accession>
<dbReference type="InterPro" id="IPR000489">
    <property type="entry name" value="Pterin-binding_dom"/>
</dbReference>
<reference evidence="8 10" key="1">
    <citation type="submission" date="2015-09" db="EMBL/GenBank/DDBJ databases">
        <authorList>
            <consortium name="Pathogen Informatics"/>
        </authorList>
    </citation>
    <scope>NUCLEOTIDE SEQUENCE [LARGE SCALE GENOMIC DNA]</scope>
    <source>
        <strain evidence="8 10">2789STDY5834939</strain>
    </source>
</reference>
<name>A0A174M612_9FIRM</name>
<dbReference type="GO" id="GO:0031419">
    <property type="term" value="F:cobalamin binding"/>
    <property type="evidence" value="ECO:0007669"/>
    <property type="project" value="UniProtKB-KW"/>
</dbReference>
<dbReference type="Proteomes" id="UP000196386">
    <property type="component" value="Unassembled WGS sequence"/>
</dbReference>
<keyword evidence="3" id="KW-0846">Cobalamin</keyword>
<dbReference type="Proteomes" id="UP000095765">
    <property type="component" value="Unassembled WGS sequence"/>
</dbReference>
<evidence type="ECO:0000313" key="10">
    <source>
        <dbReference type="Proteomes" id="UP000095765"/>
    </source>
</evidence>
<evidence type="ECO:0000313" key="11">
    <source>
        <dbReference type="Proteomes" id="UP000196386"/>
    </source>
</evidence>
<protein>
    <submittedName>
        <fullName evidence="8">Methyltetrahydrofolate:corrinoid/iron-sulfur protein methyltransferase</fullName>
    </submittedName>
</protein>
<reference evidence="11" key="2">
    <citation type="submission" date="2017-04" db="EMBL/GenBank/DDBJ databases">
        <title>Function of individual gut microbiota members based on whole genome sequencing of pure cultures obtained from chicken caecum.</title>
        <authorList>
            <person name="Medvecky M."/>
            <person name="Cejkova D."/>
            <person name="Polansky O."/>
            <person name="Karasova D."/>
            <person name="Kubasova T."/>
            <person name="Cizek A."/>
            <person name="Rychlik I."/>
        </authorList>
    </citation>
    <scope>NUCLEOTIDE SEQUENCE [LARGE SCALE GENOMIC DNA]</scope>
    <source>
        <strain evidence="11">An175</strain>
    </source>
</reference>
<feature type="domain" description="Pterin-binding" evidence="7">
    <location>
        <begin position="1"/>
        <end position="244"/>
    </location>
</feature>
<dbReference type="GO" id="GO:0050667">
    <property type="term" value="P:homocysteine metabolic process"/>
    <property type="evidence" value="ECO:0007669"/>
    <property type="project" value="TreeGrafter"/>
</dbReference>
<evidence type="ECO:0000256" key="3">
    <source>
        <dbReference type="ARBA" id="ARBA00022628"/>
    </source>
</evidence>
<sequence length="261" mass="27425">MILIGEKLNSSIPRAQQAFEARDAQTVTELIRTQAAAGASFLDVNTAVCAAGEQAAMLWTIGLIRENCDCGIMIDTADPKVMAAAVQAAGDCPLILNSATITDRFDAVTALAKESGAAVVGLPIDDDMPHSLEEKCQKLDFLIEKLRAAGIQDDRIYADVLVETLATDGGSAKSALGAIAYMAENYPDVKTTCGLSNVSFGLPRRVLINTAFVSAAMAAGLSSAIIDPVSPAMRDAIAAARVVAGLDDYCMDYITYIRGNE</sequence>
<proteinExistence type="inferred from homology"/>
<organism evidence="8 10">
    <name type="scientific">Anaerotruncus colihominis</name>
    <dbReference type="NCBI Taxonomy" id="169435"/>
    <lineage>
        <taxon>Bacteria</taxon>
        <taxon>Bacillati</taxon>
        <taxon>Bacillota</taxon>
        <taxon>Clostridia</taxon>
        <taxon>Eubacteriales</taxon>
        <taxon>Oscillospiraceae</taxon>
        <taxon>Anaerotruncus</taxon>
    </lineage>
</organism>
<evidence type="ECO:0000256" key="4">
    <source>
        <dbReference type="ARBA" id="ARBA00022679"/>
    </source>
</evidence>
<keyword evidence="5" id="KW-0479">Metal-binding</keyword>
<dbReference type="Pfam" id="PF00809">
    <property type="entry name" value="Pterin_bind"/>
    <property type="match status" value="1"/>
</dbReference>
<gene>
    <name evidence="9" type="ORF">B5F11_08355</name>
    <name evidence="8" type="ORF">ERS852551_00389</name>
</gene>
<dbReference type="RefSeq" id="WP_006876321.1">
    <property type="nucleotide sequence ID" value="NZ_CABIWA010000001.1"/>
</dbReference>
<dbReference type="SUPFAM" id="SSF51717">
    <property type="entry name" value="Dihydropteroate synthetase-like"/>
    <property type="match status" value="1"/>
</dbReference>
<dbReference type="OrthoDB" id="9803687at2"/>
<dbReference type="Gene3D" id="3.20.20.20">
    <property type="entry name" value="Dihydropteroate synthase-like"/>
    <property type="match status" value="1"/>
</dbReference>
<evidence type="ECO:0000256" key="6">
    <source>
        <dbReference type="ARBA" id="ARBA00023285"/>
    </source>
</evidence>
<dbReference type="EMBL" id="NFKP01000008">
    <property type="protein sequence ID" value="OUP69643.1"/>
    <property type="molecule type" value="Genomic_DNA"/>
</dbReference>